<feature type="non-terminal residue" evidence="1">
    <location>
        <position position="75"/>
    </location>
</feature>
<reference evidence="2" key="1">
    <citation type="submission" date="2020-01" db="EMBL/GenBank/DDBJ databases">
        <title>Draft genome sequence of the Termite Coptotermes fromosanus.</title>
        <authorList>
            <person name="Itakura S."/>
            <person name="Yosikawa Y."/>
            <person name="Umezawa K."/>
        </authorList>
    </citation>
    <scope>NUCLEOTIDE SEQUENCE [LARGE SCALE GENOMIC DNA]</scope>
</reference>
<sequence length="75" mass="8474">MAAHLQQCTKEEMRSVIRLLKAEGAKPTEIYTKMLAKHGTSCMSKAQSYEWVQMFKNGVQNVEDTPWPGQLSSIT</sequence>
<evidence type="ECO:0000313" key="1">
    <source>
        <dbReference type="EMBL" id="GFG39008.1"/>
    </source>
</evidence>
<dbReference type="AlphaFoldDB" id="A0A6L2Q859"/>
<organism evidence="1 2">
    <name type="scientific">Coptotermes formosanus</name>
    <name type="common">Formosan subterranean termite</name>
    <dbReference type="NCBI Taxonomy" id="36987"/>
    <lineage>
        <taxon>Eukaryota</taxon>
        <taxon>Metazoa</taxon>
        <taxon>Ecdysozoa</taxon>
        <taxon>Arthropoda</taxon>
        <taxon>Hexapoda</taxon>
        <taxon>Insecta</taxon>
        <taxon>Pterygota</taxon>
        <taxon>Neoptera</taxon>
        <taxon>Polyneoptera</taxon>
        <taxon>Dictyoptera</taxon>
        <taxon>Blattodea</taxon>
        <taxon>Blattoidea</taxon>
        <taxon>Termitoidae</taxon>
        <taxon>Rhinotermitidae</taxon>
        <taxon>Coptotermes</taxon>
    </lineage>
</organism>
<dbReference type="OrthoDB" id="8193109at2759"/>
<name>A0A6L2Q859_COPFO</name>
<accession>A0A6L2Q859</accession>
<keyword evidence="2" id="KW-1185">Reference proteome</keyword>
<evidence type="ECO:0008006" key="3">
    <source>
        <dbReference type="Google" id="ProtNLM"/>
    </source>
</evidence>
<proteinExistence type="predicted"/>
<evidence type="ECO:0000313" key="2">
    <source>
        <dbReference type="Proteomes" id="UP000502823"/>
    </source>
</evidence>
<dbReference type="EMBL" id="BLKM01000841">
    <property type="protein sequence ID" value="GFG39008.1"/>
    <property type="molecule type" value="Genomic_DNA"/>
</dbReference>
<dbReference type="Proteomes" id="UP000502823">
    <property type="component" value="Unassembled WGS sequence"/>
</dbReference>
<dbReference type="InParanoid" id="A0A6L2Q859"/>
<comment type="caution">
    <text evidence="1">The sequence shown here is derived from an EMBL/GenBank/DDBJ whole genome shotgun (WGS) entry which is preliminary data.</text>
</comment>
<protein>
    <recommendedName>
        <fullName evidence="3">Mos1 transposase HTH domain-containing protein</fullName>
    </recommendedName>
</protein>
<gene>
    <name evidence="1" type="ORF">Cfor_08031</name>
</gene>